<sequence length="765" mass="82638">MSRSVSASSVKTRPSPLATKSFTRYEPPSSPSTSSTRSRASTIASPSVPRRSQEEDRQDVFNKKRDEGDPVSPALDRSSSLPDRFDELPIELASLTDRFVESLSTKAFSEPPSIDQITDLFQEFYVRASSSISIHISALRLKLNRESSPTPSKGSNKPRTLSSRKSNDSLAPPSSDGSQQMLTASEVTERRKQRRLLDYKKLVLEEAVERRACEKVYDKIWRHKSTLDEVKDEKLRSKTAALALVGIGLRDLGVEVGDKSSKTIEDIQEALAPATEGLIKMNDEHYPLGKLEHLTAAHKVIVDTLYSMHGSSSSADEILPTLIFTLISAPVEGINIISNLNFIQRFRATTKVDGEAAYCLTNLEAAIGFLEEVDLATLRADEQPEGPRRPQSDQPTPAMDKPEPFPSLPSHSVPSTATTTTMATGKSTASKDKPIKSLSATKPLSSPRHQRTLSDLLKPVQDANDAVRATAREGLDNISNTLDNSLKFFLGRFKEHASDPSKADDMTVPKTLDEARQLVNRPVTPELGEDAAIISENSSVAGDQVTESPDGVTEKDKSKNLSEDKLLSLFGARKAAETRDRSVDRESLRSNSSNKKVAFVSGGSASGSTQTKPTGASSAPPTGNPLDAVRNFGGSLNPLGHLGNAFGGTFKAFGRPAAPAQTPTPPDVKVEKPVESASSSKDASSETSLVIDAEPKIAIFLDKPEEIAARIKSVSPPIQKFLNAQDASELQIKDISALLADYQRLAGLLNELASEDIGSADIEKS</sequence>
<name>A0ACC3A479_9EURO</name>
<evidence type="ECO:0000313" key="1">
    <source>
        <dbReference type="EMBL" id="KAJ9654886.1"/>
    </source>
</evidence>
<accession>A0ACC3A479</accession>
<gene>
    <name evidence="1" type="ORF">H2198_006159</name>
</gene>
<dbReference type="Proteomes" id="UP001172386">
    <property type="component" value="Unassembled WGS sequence"/>
</dbReference>
<comment type="caution">
    <text evidence="1">The sequence shown here is derived from an EMBL/GenBank/DDBJ whole genome shotgun (WGS) entry which is preliminary data.</text>
</comment>
<evidence type="ECO:0000313" key="2">
    <source>
        <dbReference type="Proteomes" id="UP001172386"/>
    </source>
</evidence>
<dbReference type="EMBL" id="JAPDRQ010000110">
    <property type="protein sequence ID" value="KAJ9654886.1"/>
    <property type="molecule type" value="Genomic_DNA"/>
</dbReference>
<proteinExistence type="predicted"/>
<reference evidence="1" key="1">
    <citation type="submission" date="2022-10" db="EMBL/GenBank/DDBJ databases">
        <title>Culturing micro-colonial fungi from biological soil crusts in the Mojave desert and describing Neophaeococcomyces mojavensis, and introducing the new genera and species Taxawa tesnikishii.</title>
        <authorList>
            <person name="Kurbessoian T."/>
            <person name="Stajich J.E."/>
        </authorList>
    </citation>
    <scope>NUCLEOTIDE SEQUENCE</scope>
    <source>
        <strain evidence="1">JES_112</strain>
    </source>
</reference>
<organism evidence="1 2">
    <name type="scientific">Neophaeococcomyces mojaviensis</name>
    <dbReference type="NCBI Taxonomy" id="3383035"/>
    <lineage>
        <taxon>Eukaryota</taxon>
        <taxon>Fungi</taxon>
        <taxon>Dikarya</taxon>
        <taxon>Ascomycota</taxon>
        <taxon>Pezizomycotina</taxon>
        <taxon>Eurotiomycetes</taxon>
        <taxon>Chaetothyriomycetidae</taxon>
        <taxon>Chaetothyriales</taxon>
        <taxon>Chaetothyriales incertae sedis</taxon>
        <taxon>Neophaeococcomyces</taxon>
    </lineage>
</organism>
<protein>
    <submittedName>
        <fullName evidence="1">Uncharacterized protein</fullName>
    </submittedName>
</protein>
<keyword evidence="2" id="KW-1185">Reference proteome</keyword>